<comment type="caution">
    <text evidence="2">The sequence shown here is derived from an EMBL/GenBank/DDBJ whole genome shotgun (WGS) entry which is preliminary data.</text>
</comment>
<name>A0ABS7L2J9_CLOSR</name>
<dbReference type="EMBL" id="JAIKTU010000016">
    <property type="protein sequence ID" value="MBY0757042.1"/>
    <property type="molecule type" value="Genomic_DNA"/>
</dbReference>
<gene>
    <name evidence="2" type="ORF">K5V21_16495</name>
</gene>
<protein>
    <submittedName>
        <fullName evidence="2">Transposase zinc-binding domain-containing protein</fullName>
    </submittedName>
</protein>
<evidence type="ECO:0000313" key="3">
    <source>
        <dbReference type="Proteomes" id="UP001299068"/>
    </source>
</evidence>
<dbReference type="InterPro" id="IPR026889">
    <property type="entry name" value="Zn_Tnp"/>
</dbReference>
<feature type="domain" description="Transposase zinc-binding" evidence="1">
    <location>
        <begin position="10"/>
        <end position="91"/>
    </location>
</feature>
<organism evidence="2 3">
    <name type="scientific">Clostridium sardiniense</name>
    <name type="common">Clostridium absonum</name>
    <dbReference type="NCBI Taxonomy" id="29369"/>
    <lineage>
        <taxon>Bacteria</taxon>
        <taxon>Bacillati</taxon>
        <taxon>Bacillota</taxon>
        <taxon>Clostridia</taxon>
        <taxon>Eubacteriales</taxon>
        <taxon>Clostridiaceae</taxon>
        <taxon>Clostridium</taxon>
    </lineage>
</organism>
<dbReference type="Pfam" id="PF14319">
    <property type="entry name" value="Zn_Tnp_IS91"/>
    <property type="match status" value="1"/>
</dbReference>
<dbReference type="RefSeq" id="WP_221862215.1">
    <property type="nucleotide sequence ID" value="NZ_JAIKTU010000016.1"/>
</dbReference>
<keyword evidence="3" id="KW-1185">Reference proteome</keyword>
<evidence type="ECO:0000313" key="2">
    <source>
        <dbReference type="EMBL" id="MBY0757042.1"/>
    </source>
</evidence>
<dbReference type="Proteomes" id="UP001299068">
    <property type="component" value="Unassembled WGS sequence"/>
</dbReference>
<proteinExistence type="predicted"/>
<evidence type="ECO:0000259" key="1">
    <source>
        <dbReference type="Pfam" id="PF14319"/>
    </source>
</evidence>
<reference evidence="2 3" key="1">
    <citation type="journal article" date="2021" name="Cell Host Microbe">
        <title>in vivo commensal control of Clostridioides difficile virulence.</title>
        <authorList>
            <person name="Girinathan B.P."/>
            <person name="Dibenedetto N."/>
            <person name="Worley J.N."/>
            <person name="Peltier J."/>
            <person name="Arrieta-Ortiz M.L."/>
            <person name="Rupa Christinal Immanuel S."/>
            <person name="Lavin R."/>
            <person name="Delaney M.L."/>
            <person name="Cummins C."/>
            <person name="Hoffmann M."/>
            <person name="Luo Y."/>
            <person name="Gonzalez-Escalona N."/>
            <person name="Allard M."/>
            <person name="Onderdonk A.B."/>
            <person name="Gerber G.K."/>
            <person name="Sonenshein A.L."/>
            <person name="Baliga N."/>
            <person name="Dupuy B."/>
            <person name="Bry L."/>
        </authorList>
    </citation>
    <scope>NUCLEOTIDE SEQUENCE [LARGE SCALE GENOMIC DNA]</scope>
    <source>
        <strain evidence="2 3">DSM 599</strain>
    </source>
</reference>
<accession>A0ABS7L2J9</accession>
<sequence>MEEFKKLKRHRVRKEIYKHIKYIVERVLDCGNIENGYIKHKCLKCKSEYIHGFIYITKFCSKCGRMYSLKWSDKQVDNMLNVTHRHAVFTIPEELRNYFYLSVYLITLREILYDII</sequence>